<keyword evidence="3 7" id="KW-0689">Ribosomal protein</keyword>
<organism evidence="9 10">
    <name type="scientific">Lotharella oceanica</name>
    <dbReference type="NCBI Taxonomy" id="641309"/>
    <lineage>
        <taxon>Eukaryota</taxon>
        <taxon>Sar</taxon>
        <taxon>Rhizaria</taxon>
        <taxon>Cercozoa</taxon>
        <taxon>Chlorarachniophyceae</taxon>
        <taxon>Lotharella</taxon>
    </lineage>
</organism>
<evidence type="ECO:0000256" key="4">
    <source>
        <dbReference type="ARBA" id="ARBA00023274"/>
    </source>
</evidence>
<evidence type="ECO:0000256" key="1">
    <source>
        <dbReference type="ARBA" id="ARBA00004229"/>
    </source>
</evidence>
<feature type="region of interest" description="Disordered" evidence="8">
    <location>
        <begin position="115"/>
        <end position="135"/>
    </location>
</feature>
<evidence type="ECO:0000256" key="8">
    <source>
        <dbReference type="SAM" id="MobiDB-lite"/>
    </source>
</evidence>
<proteinExistence type="inferred from homology"/>
<dbReference type="Pfam" id="PF00411">
    <property type="entry name" value="Ribosomal_S11"/>
    <property type="match status" value="1"/>
</dbReference>
<protein>
    <recommendedName>
        <fullName evidence="5">Small ribosomal subunit protein uS11</fullName>
    </recommendedName>
    <alternativeName>
        <fullName evidence="6">40S ribosomal protein S14</fullName>
    </alternativeName>
</protein>
<dbReference type="SMR" id="A0A060DH21"/>
<dbReference type="EMBL" id="CP006628">
    <property type="protein sequence ID" value="AIB09804.1"/>
    <property type="molecule type" value="Genomic_DNA"/>
</dbReference>
<evidence type="ECO:0000256" key="7">
    <source>
        <dbReference type="RuleBase" id="RU003629"/>
    </source>
</evidence>
<dbReference type="InterPro" id="IPR018102">
    <property type="entry name" value="Ribosomal_uS11_CS"/>
</dbReference>
<dbReference type="GO" id="GO:0003735">
    <property type="term" value="F:structural constituent of ribosome"/>
    <property type="evidence" value="ECO:0007669"/>
    <property type="project" value="InterPro"/>
</dbReference>
<evidence type="ECO:0000256" key="5">
    <source>
        <dbReference type="ARBA" id="ARBA00035160"/>
    </source>
</evidence>
<dbReference type="PIRSF" id="PIRSF002131">
    <property type="entry name" value="Ribosomal_S11"/>
    <property type="match status" value="1"/>
</dbReference>
<dbReference type="Gene3D" id="3.30.420.80">
    <property type="entry name" value="Ribosomal protein S11"/>
    <property type="match status" value="1"/>
</dbReference>
<comment type="similarity">
    <text evidence="2 7">Belongs to the universal ribosomal protein uS11 family.</text>
</comment>
<dbReference type="Proteomes" id="UP000243670">
    <property type="component" value="Nucleomorph 2"/>
</dbReference>
<dbReference type="SUPFAM" id="SSF53137">
    <property type="entry name" value="Translational machinery components"/>
    <property type="match status" value="1"/>
</dbReference>
<keyword evidence="9" id="KW-0542">Nucleomorph</keyword>
<dbReference type="GO" id="GO:0022626">
    <property type="term" value="C:cytosolic ribosome"/>
    <property type="evidence" value="ECO:0007669"/>
    <property type="project" value="UniProtKB-ARBA"/>
</dbReference>
<dbReference type="GO" id="GO:0006412">
    <property type="term" value="P:translation"/>
    <property type="evidence" value="ECO:0007669"/>
    <property type="project" value="InterPro"/>
</dbReference>
<geneLocation type="nucleomorph" evidence="9"/>
<evidence type="ECO:0000313" key="10">
    <source>
        <dbReference type="Proteomes" id="UP000243670"/>
    </source>
</evidence>
<evidence type="ECO:0000313" key="9">
    <source>
        <dbReference type="EMBL" id="AIB09804.1"/>
    </source>
</evidence>
<dbReference type="GO" id="GO:0044391">
    <property type="term" value="C:ribosomal subunit"/>
    <property type="evidence" value="ECO:0007669"/>
    <property type="project" value="UniProtKB-ARBA"/>
</dbReference>
<name>A0A060DH21_9EUKA</name>
<comment type="subcellular location">
    <subcellularLocation>
        <location evidence="1">Plastid</location>
        <location evidence="1">Chloroplast</location>
    </subcellularLocation>
</comment>
<accession>A0A060DH21</accession>
<reference evidence="9 10" key="1">
    <citation type="journal article" date="2014" name="BMC Genomics">
        <title>Nucleomorph and plastid genome sequences of the chlorarachniophyte Lotharella oceanica: convergent reductive evolution and frequent recombination in nucleomorph-bearing algae.</title>
        <authorList>
            <person name="Tanifuji G."/>
            <person name="Onodera N.T."/>
            <person name="Brown M.W."/>
            <person name="Curtis B.A."/>
            <person name="Roger A.J."/>
            <person name="Ka-Shu Wong G."/>
            <person name="Melkonian M."/>
            <person name="Archibald J.M."/>
        </authorList>
    </citation>
    <scope>NUCLEOTIDE SEQUENCE [LARGE SCALE GENOMIC DNA]</scope>
    <source>
        <strain evidence="9 10">CCMP622</strain>
    </source>
</reference>
<evidence type="ECO:0000256" key="6">
    <source>
        <dbReference type="ARBA" id="ARBA00044343"/>
    </source>
</evidence>
<dbReference type="InterPro" id="IPR001971">
    <property type="entry name" value="Ribosomal_uS11"/>
</dbReference>
<dbReference type="GO" id="GO:0009507">
    <property type="term" value="C:chloroplast"/>
    <property type="evidence" value="ECO:0007669"/>
    <property type="project" value="UniProtKB-SubCell"/>
</dbReference>
<keyword evidence="4 7" id="KW-0687">Ribonucleoprotein</keyword>
<dbReference type="InterPro" id="IPR036967">
    <property type="entry name" value="Ribosomal_uS11_sf"/>
</dbReference>
<feature type="compositionally biased region" description="Basic residues" evidence="8">
    <location>
        <begin position="126"/>
        <end position="135"/>
    </location>
</feature>
<dbReference type="HAMAP" id="MF_01310">
    <property type="entry name" value="Ribosomal_uS11"/>
    <property type="match status" value="1"/>
</dbReference>
<dbReference type="PANTHER" id="PTHR11759">
    <property type="entry name" value="40S RIBOSOMAL PROTEIN S14/30S RIBOSOMAL PROTEIN S11"/>
    <property type="match status" value="1"/>
</dbReference>
<evidence type="ECO:0000256" key="2">
    <source>
        <dbReference type="ARBA" id="ARBA00006194"/>
    </source>
</evidence>
<dbReference type="FunFam" id="3.30.420.80:FF:000018">
    <property type="entry name" value="40S ribosomal protein S14"/>
    <property type="match status" value="1"/>
</dbReference>
<sequence>MCDFIHSSEYIFGILYIFTSKNNIFVHVTDISGKETIGRVSSGVVAKSKKEKKTNYSTMVASHIIASKCKSIGINALHVKIRARGGNHSRVISPIGHIVLRTFLRLGFKIGRIEDTTPSPTDGTRKKGGRRGRRV</sequence>
<evidence type="ECO:0000256" key="3">
    <source>
        <dbReference type="ARBA" id="ARBA00022980"/>
    </source>
</evidence>
<dbReference type="PROSITE" id="PS00054">
    <property type="entry name" value="RIBOSOMAL_S11"/>
    <property type="match status" value="1"/>
</dbReference>
<dbReference type="AlphaFoldDB" id="A0A060DH21"/>
<gene>
    <name evidence="9" type="primary">rps14</name>
    <name evidence="9" type="ORF">M951_chr2107</name>
</gene>